<organism evidence="2 3">
    <name type="scientific">Clostridium thermobutyricum DSM 4928</name>
    <dbReference type="NCBI Taxonomy" id="1121339"/>
    <lineage>
        <taxon>Bacteria</taxon>
        <taxon>Bacillati</taxon>
        <taxon>Bacillota</taxon>
        <taxon>Clostridia</taxon>
        <taxon>Eubacteriales</taxon>
        <taxon>Clostridiaceae</taxon>
        <taxon>Clostridium</taxon>
    </lineage>
</organism>
<dbReference type="RefSeq" id="WP_002599219.1">
    <property type="nucleotide sequence ID" value="NZ_LTAY01000111.1"/>
</dbReference>
<evidence type="ECO:0000313" key="2">
    <source>
        <dbReference type="EMBL" id="OPX44650.1"/>
    </source>
</evidence>
<comment type="caution">
    <text evidence="2">The sequence shown here is derived from an EMBL/GenBank/DDBJ whole genome shotgun (WGS) entry which is preliminary data.</text>
</comment>
<sequence length="40" mass="4545">MAKKKFKKKHINHNPQVESAKSLSGEPKSNGTERDMTKFS</sequence>
<proteinExistence type="predicted"/>
<dbReference type="InterPro" id="IPR053788">
    <property type="entry name" value="CPC_1213-like"/>
</dbReference>
<dbReference type="Proteomes" id="UP000191448">
    <property type="component" value="Unassembled WGS sequence"/>
</dbReference>
<reference evidence="2 3" key="1">
    <citation type="submission" date="2016-02" db="EMBL/GenBank/DDBJ databases">
        <title>Genome sequence of Clostridium thermobutyricum DSM 4928.</title>
        <authorList>
            <person name="Poehlein A."/>
            <person name="Daniel R."/>
        </authorList>
    </citation>
    <scope>NUCLEOTIDE SEQUENCE [LARGE SCALE GENOMIC DNA]</scope>
    <source>
        <strain evidence="2 3">DSM 4928</strain>
    </source>
</reference>
<gene>
    <name evidence="2" type="ORF">CLTHE_31740</name>
</gene>
<dbReference type="AlphaFoldDB" id="A0A1V4SLB8"/>
<dbReference type="EMBL" id="LTAY01000111">
    <property type="protein sequence ID" value="OPX44650.1"/>
    <property type="molecule type" value="Genomic_DNA"/>
</dbReference>
<dbReference type="NCBIfam" id="NF040908">
    <property type="entry name" value="CPC_1213_fam"/>
    <property type="match status" value="1"/>
</dbReference>
<feature type="region of interest" description="Disordered" evidence="1">
    <location>
        <begin position="1"/>
        <end position="40"/>
    </location>
</feature>
<feature type="compositionally biased region" description="Basic and acidic residues" evidence="1">
    <location>
        <begin position="31"/>
        <end position="40"/>
    </location>
</feature>
<accession>A0A1V4SLB8</accession>
<name>A0A1V4SLB8_9CLOT</name>
<evidence type="ECO:0000256" key="1">
    <source>
        <dbReference type="SAM" id="MobiDB-lite"/>
    </source>
</evidence>
<feature type="compositionally biased region" description="Polar residues" evidence="1">
    <location>
        <begin position="13"/>
        <end position="30"/>
    </location>
</feature>
<evidence type="ECO:0000313" key="3">
    <source>
        <dbReference type="Proteomes" id="UP000191448"/>
    </source>
</evidence>
<protein>
    <submittedName>
        <fullName evidence="2">Uncharacterized protein</fullName>
    </submittedName>
</protein>
<feature type="compositionally biased region" description="Basic residues" evidence="1">
    <location>
        <begin position="1"/>
        <end position="12"/>
    </location>
</feature>